<feature type="non-terminal residue" evidence="2">
    <location>
        <position position="1"/>
    </location>
</feature>
<dbReference type="Pfam" id="PF20579">
    <property type="entry name" value="LapA"/>
    <property type="match status" value="1"/>
</dbReference>
<protein>
    <recommendedName>
        <fullName evidence="1">LapA adhesin domain-containing protein</fullName>
    </recommendedName>
</protein>
<organism evidence="2 3">
    <name type="scientific">Aliarcobacter cryaerophilus</name>
    <dbReference type="NCBI Taxonomy" id="28198"/>
    <lineage>
        <taxon>Bacteria</taxon>
        <taxon>Pseudomonadati</taxon>
        <taxon>Campylobacterota</taxon>
        <taxon>Epsilonproteobacteria</taxon>
        <taxon>Campylobacterales</taxon>
        <taxon>Arcobacteraceae</taxon>
        <taxon>Aliarcobacter</taxon>
    </lineage>
</organism>
<accession>A0A2S9TBC7</accession>
<dbReference type="InterPro" id="IPR038081">
    <property type="entry name" value="CalX-like_sf"/>
</dbReference>
<proteinExistence type="predicted"/>
<reference evidence="2 3" key="1">
    <citation type="submission" date="2017-09" db="EMBL/GenBank/DDBJ databases">
        <title>Reassesment of A. cryaerophilus.</title>
        <authorList>
            <person name="Perez-Cataluna A."/>
            <person name="Collado L."/>
            <person name="Salgado O."/>
            <person name="Lefinanco V."/>
            <person name="Figueras M.J."/>
        </authorList>
    </citation>
    <scope>NUCLEOTIDE SEQUENCE [LARGE SCALE GENOMIC DNA]</scope>
    <source>
        <strain evidence="2 3">LMG 9065</strain>
    </source>
</reference>
<dbReference type="SUPFAM" id="SSF141072">
    <property type="entry name" value="CalX-like"/>
    <property type="match status" value="1"/>
</dbReference>
<evidence type="ECO:0000313" key="2">
    <source>
        <dbReference type="EMBL" id="PRM96140.1"/>
    </source>
</evidence>
<evidence type="ECO:0000259" key="1">
    <source>
        <dbReference type="Pfam" id="PF20579"/>
    </source>
</evidence>
<name>A0A2S9TBC7_9BACT</name>
<comment type="caution">
    <text evidence="2">The sequence shown here is derived from an EMBL/GenBank/DDBJ whole genome shotgun (WGS) entry which is preliminary data.</text>
</comment>
<feature type="domain" description="LapA adhesin" evidence="1">
    <location>
        <begin position="7"/>
        <end position="100"/>
    </location>
</feature>
<feature type="non-terminal residue" evidence="2">
    <location>
        <position position="162"/>
    </location>
</feature>
<sequence>EIIVGITTENVTEDKDSIFTISINKPVSKNVEVILSNGDTVIIEAGETSAEYKVNAQGDDVIKDPSSVTVTLAGAKATDGTEFEKLTLSPQSPTSNITDTDNTVEVNLSVDNINPTEGDTVTFKVSLEDLDGVGGLDRHTGVKVTLSNGVVIEIPAGEIEGT</sequence>
<dbReference type="InterPro" id="IPR046779">
    <property type="entry name" value="LapA_adhesin_dom"/>
</dbReference>
<dbReference type="EMBL" id="NXGI01000031">
    <property type="protein sequence ID" value="PRM96140.1"/>
    <property type="molecule type" value="Genomic_DNA"/>
</dbReference>
<dbReference type="Proteomes" id="UP000239151">
    <property type="component" value="Unassembled WGS sequence"/>
</dbReference>
<evidence type="ECO:0000313" key="3">
    <source>
        <dbReference type="Proteomes" id="UP000239151"/>
    </source>
</evidence>
<gene>
    <name evidence="2" type="ORF">CJ670_09370</name>
</gene>
<dbReference type="AlphaFoldDB" id="A0A2S9TBC7"/>